<proteinExistence type="predicted"/>
<protein>
    <submittedName>
        <fullName evidence="1">Uncharacterized protein</fullName>
    </submittedName>
</protein>
<evidence type="ECO:0000313" key="3">
    <source>
        <dbReference type="Proteomes" id="UP000636800"/>
    </source>
</evidence>
<keyword evidence="3" id="KW-1185">Reference proteome</keyword>
<dbReference type="Proteomes" id="UP000636800">
    <property type="component" value="Chromosome 11"/>
</dbReference>
<evidence type="ECO:0000313" key="4">
    <source>
        <dbReference type="Proteomes" id="UP000639772"/>
    </source>
</evidence>
<reference evidence="3 4" key="1">
    <citation type="journal article" date="2020" name="Nat. Food">
        <title>A phased Vanilla planifolia genome enables genetic improvement of flavour and production.</title>
        <authorList>
            <person name="Hasing T."/>
            <person name="Tang H."/>
            <person name="Brym M."/>
            <person name="Khazi F."/>
            <person name="Huang T."/>
            <person name="Chambers A.H."/>
        </authorList>
    </citation>
    <scope>NUCLEOTIDE SEQUENCE [LARGE SCALE GENOMIC DNA]</scope>
    <source>
        <tissue evidence="1">Leaf</tissue>
    </source>
</reference>
<name>A0A835PY73_VANPL</name>
<comment type="caution">
    <text evidence="1">The sequence shown here is derived from an EMBL/GenBank/DDBJ whole genome shotgun (WGS) entry which is preliminary data.</text>
</comment>
<gene>
    <name evidence="2" type="ORF">HPP92_020727</name>
    <name evidence="1" type="ORF">HPP92_021097</name>
</gene>
<dbReference type="EMBL" id="JADCNM010000011">
    <property type="protein sequence ID" value="KAG0462251.1"/>
    <property type="molecule type" value="Genomic_DNA"/>
</dbReference>
<sequence length="63" mass="7059">METVTPVGRPGNIGLFELEMLFGLGPVSIRAAHRGEASMCRYSGEICRYRRGAAKIEANLYRW</sequence>
<dbReference type="AlphaFoldDB" id="A0A835PY73"/>
<evidence type="ECO:0000313" key="2">
    <source>
        <dbReference type="EMBL" id="KAG0462251.1"/>
    </source>
</evidence>
<evidence type="ECO:0000313" key="1">
    <source>
        <dbReference type="EMBL" id="KAG0460800.1"/>
    </source>
</evidence>
<accession>A0A835PY73</accession>
<dbReference type="Proteomes" id="UP000639772">
    <property type="component" value="Chromosome 11"/>
</dbReference>
<dbReference type="EMBL" id="JADCNL010000011">
    <property type="protein sequence ID" value="KAG0460800.1"/>
    <property type="molecule type" value="Genomic_DNA"/>
</dbReference>
<organism evidence="1 3">
    <name type="scientific">Vanilla planifolia</name>
    <name type="common">Vanilla</name>
    <dbReference type="NCBI Taxonomy" id="51239"/>
    <lineage>
        <taxon>Eukaryota</taxon>
        <taxon>Viridiplantae</taxon>
        <taxon>Streptophyta</taxon>
        <taxon>Embryophyta</taxon>
        <taxon>Tracheophyta</taxon>
        <taxon>Spermatophyta</taxon>
        <taxon>Magnoliopsida</taxon>
        <taxon>Liliopsida</taxon>
        <taxon>Asparagales</taxon>
        <taxon>Orchidaceae</taxon>
        <taxon>Vanilloideae</taxon>
        <taxon>Vanilleae</taxon>
        <taxon>Vanilla</taxon>
    </lineage>
</organism>